<dbReference type="InterPro" id="IPR050857">
    <property type="entry name" value="D-2-hydroxyacid_DH"/>
</dbReference>
<dbReference type="Gene3D" id="3.40.50.720">
    <property type="entry name" value="NAD(P)-binding Rossmann-like Domain"/>
    <property type="match status" value="2"/>
</dbReference>
<keyword evidence="3" id="KW-0520">NAD</keyword>
<reference evidence="8" key="1">
    <citation type="submission" date="2015-08" db="EMBL/GenBank/DDBJ databases">
        <title>Vibrio galatheae sp. nov., a novel member of the Vibrionaceae family isolated from the Solomon Islands.</title>
        <authorList>
            <person name="Giubergia S."/>
            <person name="Machado H."/>
            <person name="Mateiu R.V."/>
            <person name="Gram L."/>
        </authorList>
    </citation>
    <scope>NUCLEOTIDE SEQUENCE [LARGE SCALE GENOMIC DNA]</scope>
    <source>
        <strain evidence="8">DSM 19134</strain>
    </source>
</reference>
<evidence type="ECO:0000259" key="5">
    <source>
        <dbReference type="Pfam" id="PF00389"/>
    </source>
</evidence>
<proteinExistence type="inferred from homology"/>
<name>A0A0M0I059_9VIBR</name>
<accession>A0A0M0I059</accession>
<keyword evidence="8" id="KW-1185">Reference proteome</keyword>
<dbReference type="PANTHER" id="PTHR42789:SF1">
    <property type="entry name" value="D-ISOMER SPECIFIC 2-HYDROXYACID DEHYDROGENASE FAMILY PROTEIN (AFU_ORTHOLOGUE AFUA_6G10090)"/>
    <property type="match status" value="1"/>
</dbReference>
<dbReference type="Pfam" id="PF00389">
    <property type="entry name" value="2-Hacid_dh"/>
    <property type="match status" value="1"/>
</dbReference>
<evidence type="ECO:0000256" key="2">
    <source>
        <dbReference type="ARBA" id="ARBA00023002"/>
    </source>
</evidence>
<dbReference type="PANTHER" id="PTHR42789">
    <property type="entry name" value="D-ISOMER SPECIFIC 2-HYDROXYACID DEHYDROGENASE FAMILY PROTEIN (AFU_ORTHOLOGUE AFUA_6G10090)"/>
    <property type="match status" value="1"/>
</dbReference>
<dbReference type="SUPFAM" id="SSF52283">
    <property type="entry name" value="Formate/glycerate dehydrogenase catalytic domain-like"/>
    <property type="match status" value="1"/>
</dbReference>
<dbReference type="SUPFAM" id="SSF51735">
    <property type="entry name" value="NAD(P)-binding Rossmann-fold domains"/>
    <property type="match status" value="1"/>
</dbReference>
<dbReference type="Proteomes" id="UP000037530">
    <property type="component" value="Unassembled WGS sequence"/>
</dbReference>
<dbReference type="InterPro" id="IPR036291">
    <property type="entry name" value="NAD(P)-bd_dom_sf"/>
</dbReference>
<comment type="caution">
    <text evidence="7">The sequence shown here is derived from an EMBL/GenBank/DDBJ whole genome shotgun (WGS) entry which is preliminary data.</text>
</comment>
<sequence length="329" mass="36635">MKIAILDDYQDQVRQLSCFSILNEHDVTIFNDTVTDLDLLVARLLPFDVLVLIRERTEITPQLLARLPNLKLISQTGKISNHLCLDDCTQHQVAVAEGIGSPTAPAELAWALLMASMRHLPAYIEQFKQGSWQQSGQLGLGSTLAGLTLGIWGYGKIGQRLARYAQAFDMKVMVWGSEQSRVKASSDGHSAAESKQALFQSCDIVSLNLRLNDATRYIVSKHDLDMMKMDSLLLNVSRAELIEPNALYNTLLESPSKRAAVDVYEQEPANLYNQPLLTLPNVVATPHLGYVERNSYELYFKWALENVACFAKGQPENIANPQVLGECTQ</sequence>
<dbReference type="Pfam" id="PF02826">
    <property type="entry name" value="2-Hacid_dh_C"/>
    <property type="match status" value="1"/>
</dbReference>
<keyword evidence="2 4" id="KW-0560">Oxidoreductase</keyword>
<dbReference type="CDD" id="cd12169">
    <property type="entry name" value="PGDH_like_1"/>
    <property type="match status" value="1"/>
</dbReference>
<comment type="similarity">
    <text evidence="1 4">Belongs to the D-isomer specific 2-hydroxyacid dehydrogenase family.</text>
</comment>
<dbReference type="GO" id="GO:0016616">
    <property type="term" value="F:oxidoreductase activity, acting on the CH-OH group of donors, NAD or NADP as acceptor"/>
    <property type="evidence" value="ECO:0007669"/>
    <property type="project" value="InterPro"/>
</dbReference>
<dbReference type="EMBL" id="LHPI01000009">
    <property type="protein sequence ID" value="KOO07452.1"/>
    <property type="molecule type" value="Genomic_DNA"/>
</dbReference>
<protein>
    <submittedName>
        <fullName evidence="7">3-phosphoglycerate dehydrogenase</fullName>
    </submittedName>
</protein>
<dbReference type="GO" id="GO:0051287">
    <property type="term" value="F:NAD binding"/>
    <property type="evidence" value="ECO:0007669"/>
    <property type="project" value="InterPro"/>
</dbReference>
<dbReference type="STRING" id="171383.AKJ31_11210"/>
<feature type="domain" description="D-isomer specific 2-hydroxyacid dehydrogenase catalytic" evidence="5">
    <location>
        <begin position="21"/>
        <end position="316"/>
    </location>
</feature>
<dbReference type="RefSeq" id="WP_053409189.1">
    <property type="nucleotide sequence ID" value="NZ_DAIPHI010000010.1"/>
</dbReference>
<evidence type="ECO:0000259" key="6">
    <source>
        <dbReference type="Pfam" id="PF02826"/>
    </source>
</evidence>
<dbReference type="InterPro" id="IPR006139">
    <property type="entry name" value="D-isomer_2_OHA_DH_cat_dom"/>
</dbReference>
<evidence type="ECO:0000313" key="8">
    <source>
        <dbReference type="Proteomes" id="UP000037530"/>
    </source>
</evidence>
<organism evidence="7 8">
    <name type="scientific">Vibrio hepatarius</name>
    <dbReference type="NCBI Taxonomy" id="171383"/>
    <lineage>
        <taxon>Bacteria</taxon>
        <taxon>Pseudomonadati</taxon>
        <taxon>Pseudomonadota</taxon>
        <taxon>Gammaproteobacteria</taxon>
        <taxon>Vibrionales</taxon>
        <taxon>Vibrionaceae</taxon>
        <taxon>Vibrio</taxon>
        <taxon>Vibrio oreintalis group</taxon>
    </lineage>
</organism>
<dbReference type="AlphaFoldDB" id="A0A0M0I059"/>
<evidence type="ECO:0000256" key="1">
    <source>
        <dbReference type="ARBA" id="ARBA00005854"/>
    </source>
</evidence>
<dbReference type="PATRIC" id="fig|171383.3.peg.2288"/>
<dbReference type="InterPro" id="IPR006140">
    <property type="entry name" value="D-isomer_DH_NAD-bd"/>
</dbReference>
<dbReference type="OrthoDB" id="9805416at2"/>
<gene>
    <name evidence="7" type="ORF">AKJ31_11210</name>
</gene>
<evidence type="ECO:0000256" key="3">
    <source>
        <dbReference type="ARBA" id="ARBA00023027"/>
    </source>
</evidence>
<feature type="domain" description="D-isomer specific 2-hydroxyacid dehydrogenase NAD-binding" evidence="6">
    <location>
        <begin position="111"/>
        <end position="289"/>
    </location>
</feature>
<evidence type="ECO:0000313" key="7">
    <source>
        <dbReference type="EMBL" id="KOO07452.1"/>
    </source>
</evidence>
<evidence type="ECO:0000256" key="4">
    <source>
        <dbReference type="RuleBase" id="RU003719"/>
    </source>
</evidence>